<dbReference type="OrthoDB" id="10265389at2759"/>
<feature type="transmembrane region" description="Helical" evidence="1">
    <location>
        <begin position="165"/>
        <end position="186"/>
    </location>
</feature>
<dbReference type="PANTHER" id="PTHR11161:SF0">
    <property type="entry name" value="O-ACYLTRANSFERASE LIKE PROTEIN"/>
    <property type="match status" value="1"/>
</dbReference>
<reference evidence="3" key="1">
    <citation type="submission" date="2019-08" db="EMBL/GenBank/DDBJ databases">
        <title>The genome of the North American firefly Photinus pyralis.</title>
        <authorList>
            <consortium name="Photinus pyralis genome working group"/>
            <person name="Fallon T.R."/>
            <person name="Sander Lower S.E."/>
            <person name="Weng J.-K."/>
        </authorList>
    </citation>
    <scope>NUCLEOTIDE SEQUENCE</scope>
    <source>
        <strain evidence="3">TRF0915ILg1</strain>
        <tissue evidence="3">Whole body</tissue>
    </source>
</reference>
<feature type="domain" description="Acyltransferase 3" evidence="2">
    <location>
        <begin position="161"/>
        <end position="551"/>
    </location>
</feature>
<dbReference type="InterPro" id="IPR002656">
    <property type="entry name" value="Acyl_transf_3_dom"/>
</dbReference>
<feature type="transmembrane region" description="Helical" evidence="1">
    <location>
        <begin position="206"/>
        <end position="226"/>
    </location>
</feature>
<dbReference type="EMBL" id="VTPC01090203">
    <property type="protein sequence ID" value="KAF2884300.1"/>
    <property type="molecule type" value="Genomic_DNA"/>
</dbReference>
<evidence type="ECO:0000313" key="3">
    <source>
        <dbReference type="EMBL" id="KAF2884300.1"/>
    </source>
</evidence>
<evidence type="ECO:0000256" key="1">
    <source>
        <dbReference type="SAM" id="Phobius"/>
    </source>
</evidence>
<keyword evidence="1" id="KW-0812">Transmembrane</keyword>
<dbReference type="PANTHER" id="PTHR11161">
    <property type="entry name" value="O-ACYLTRANSFERASE"/>
    <property type="match status" value="1"/>
</dbReference>
<feature type="transmembrane region" description="Helical" evidence="1">
    <location>
        <begin position="420"/>
        <end position="444"/>
    </location>
</feature>
<evidence type="ECO:0000259" key="2">
    <source>
        <dbReference type="Pfam" id="PF01757"/>
    </source>
</evidence>
<keyword evidence="4" id="KW-1185">Reference proteome</keyword>
<feature type="transmembrane region" description="Helical" evidence="1">
    <location>
        <begin position="247"/>
        <end position="267"/>
    </location>
</feature>
<name>A0A8K0CB85_IGNLU</name>
<dbReference type="InterPro" id="IPR052728">
    <property type="entry name" value="O2_lipid_transport_reg"/>
</dbReference>
<proteinExistence type="predicted"/>
<protein>
    <recommendedName>
        <fullName evidence="2">Acyltransferase 3 domain-containing protein</fullName>
    </recommendedName>
</protein>
<gene>
    <name evidence="3" type="ORF">ILUMI_21862</name>
</gene>
<keyword evidence="1" id="KW-0472">Membrane</keyword>
<feature type="transmembrane region" description="Helical" evidence="1">
    <location>
        <begin position="340"/>
        <end position="360"/>
    </location>
</feature>
<dbReference type="Proteomes" id="UP000801492">
    <property type="component" value="Unassembled WGS sequence"/>
</dbReference>
<sequence>MIQRYILFQELISDIRNYRHDILRHGVCVPFSCLGPSSNITLFKSNHKALQEELSKCYTKKYAELGLKSTVTHMHCETHEPFYKIDTYDMLVAKCLFTIFVLVVIGSFYEGCARYKTEKEYEEITSRGVGKILTCFSLPKNWDRLRTISNSPDAVALRPFNAIRFYNMCLVITAHTSMANMGIPTLNLQYFEKLTEDPLNMLLVNGGYTTQSFFLMSGWLLSYHFFSKFEKQKDVKWSNIILLFIHRYVRLTPVFLVMTALGGTWIAHVGRGPFWDKVVGTEYHNCRKNGWSNLLYIHSYNDFYHGCLQQSWFLAADMQVLLLSSVVLTLVCKYQHRIKLILGAYLVIGTLIPGIINYVYDYDIIMRINPESMYNGMIDHKEWQETYIPPYVNISGYALGLIFGYLFYKRKGEKILTNKFYVAIWWIMSWGIPLAVIFVAIPVYKDSYQHSRMLAAIYTGLARPAHALGIALILFGAYQGVGWFQRDVLFWSPVTILGRLSFCAYLGHSFVTRIRAGFVRTPMYINFYVVLCQTLGDIALSFIFALIVCLFVEMPAAALQKFLFSPPEEKKKQASDTKKKLK</sequence>
<feature type="transmembrane region" description="Helical" evidence="1">
    <location>
        <begin position="91"/>
        <end position="109"/>
    </location>
</feature>
<feature type="transmembrane region" description="Helical" evidence="1">
    <location>
        <begin position="456"/>
        <end position="476"/>
    </location>
</feature>
<keyword evidence="1" id="KW-1133">Transmembrane helix</keyword>
<dbReference type="AlphaFoldDB" id="A0A8K0CB85"/>
<comment type="caution">
    <text evidence="3">The sequence shown here is derived from an EMBL/GenBank/DDBJ whole genome shotgun (WGS) entry which is preliminary data.</text>
</comment>
<dbReference type="GO" id="GO:0016747">
    <property type="term" value="F:acyltransferase activity, transferring groups other than amino-acyl groups"/>
    <property type="evidence" value="ECO:0007669"/>
    <property type="project" value="InterPro"/>
</dbReference>
<feature type="transmembrane region" description="Helical" evidence="1">
    <location>
        <begin position="488"/>
        <end position="507"/>
    </location>
</feature>
<feature type="transmembrane region" description="Helical" evidence="1">
    <location>
        <begin position="312"/>
        <end position="331"/>
    </location>
</feature>
<accession>A0A8K0CB85</accession>
<feature type="transmembrane region" description="Helical" evidence="1">
    <location>
        <begin position="527"/>
        <end position="552"/>
    </location>
</feature>
<dbReference type="Pfam" id="PF01757">
    <property type="entry name" value="Acyl_transf_3"/>
    <property type="match status" value="1"/>
</dbReference>
<evidence type="ECO:0000313" key="4">
    <source>
        <dbReference type="Proteomes" id="UP000801492"/>
    </source>
</evidence>
<feature type="transmembrane region" description="Helical" evidence="1">
    <location>
        <begin position="387"/>
        <end position="408"/>
    </location>
</feature>
<organism evidence="3 4">
    <name type="scientific">Ignelater luminosus</name>
    <name type="common">Cucubano</name>
    <name type="synonym">Pyrophorus luminosus</name>
    <dbReference type="NCBI Taxonomy" id="2038154"/>
    <lineage>
        <taxon>Eukaryota</taxon>
        <taxon>Metazoa</taxon>
        <taxon>Ecdysozoa</taxon>
        <taxon>Arthropoda</taxon>
        <taxon>Hexapoda</taxon>
        <taxon>Insecta</taxon>
        <taxon>Pterygota</taxon>
        <taxon>Neoptera</taxon>
        <taxon>Endopterygota</taxon>
        <taxon>Coleoptera</taxon>
        <taxon>Polyphaga</taxon>
        <taxon>Elateriformia</taxon>
        <taxon>Elateroidea</taxon>
        <taxon>Elateridae</taxon>
        <taxon>Agrypninae</taxon>
        <taxon>Pyrophorini</taxon>
        <taxon>Ignelater</taxon>
    </lineage>
</organism>